<name>A0AA91TRV8_NIACI</name>
<evidence type="ECO:0000259" key="1">
    <source>
        <dbReference type="Pfam" id="PF08721"/>
    </source>
</evidence>
<dbReference type="Pfam" id="PF08722">
    <property type="entry name" value="Tn7_TnsA-like_N"/>
    <property type="match status" value="1"/>
</dbReference>
<protein>
    <recommendedName>
        <fullName evidence="5">Heteromeric transposase endonuclease subunit TnsA</fullName>
    </recommendedName>
</protein>
<dbReference type="CDD" id="cd22362">
    <property type="entry name" value="TnsA_endonuclease-like"/>
    <property type="match status" value="1"/>
</dbReference>
<dbReference type="InterPro" id="IPR036388">
    <property type="entry name" value="WH-like_DNA-bd_sf"/>
</dbReference>
<reference evidence="3 4" key="1">
    <citation type="submission" date="2017-07" db="EMBL/GenBank/DDBJ databases">
        <title>Isolation and whole genome analysis of endospore-forming bacteria from heroin.</title>
        <authorList>
            <person name="Kalinowski J."/>
            <person name="Ahrens B."/>
            <person name="Al-Dilaimi A."/>
            <person name="Winkler A."/>
            <person name="Wibberg D."/>
            <person name="Schleenbecker U."/>
            <person name="Ruckert C."/>
            <person name="Wolfel R."/>
            <person name="Grass G."/>
        </authorList>
    </citation>
    <scope>NUCLEOTIDE SEQUENCE [LARGE SCALE GENOMIC DNA]</scope>
    <source>
        <strain evidence="3 4">7521-2</strain>
    </source>
</reference>
<dbReference type="AlphaFoldDB" id="A0AA91TRV8"/>
<accession>A0AA91TRV8</accession>
<dbReference type="Proteomes" id="UP000216961">
    <property type="component" value="Unassembled WGS sequence"/>
</dbReference>
<dbReference type="InterPro" id="IPR011856">
    <property type="entry name" value="tRNA_endonuc-like_dom_sf"/>
</dbReference>
<feature type="domain" description="TnsA endonuclease C-terminal" evidence="1">
    <location>
        <begin position="170"/>
        <end position="240"/>
    </location>
</feature>
<gene>
    <name evidence="3" type="ORF">CHH57_15020</name>
</gene>
<evidence type="ECO:0000259" key="2">
    <source>
        <dbReference type="Pfam" id="PF08722"/>
    </source>
</evidence>
<dbReference type="Gene3D" id="1.10.10.10">
    <property type="entry name" value="Winged helix-like DNA-binding domain superfamily/Winged helix DNA-binding domain"/>
    <property type="match status" value="1"/>
</dbReference>
<evidence type="ECO:0008006" key="5">
    <source>
        <dbReference type="Google" id="ProtNLM"/>
    </source>
</evidence>
<evidence type="ECO:0000313" key="3">
    <source>
        <dbReference type="EMBL" id="PAD82396.1"/>
    </source>
</evidence>
<evidence type="ECO:0000313" key="4">
    <source>
        <dbReference type="Proteomes" id="UP000216961"/>
    </source>
</evidence>
<dbReference type="InterPro" id="IPR011335">
    <property type="entry name" value="Restrct_endonuc-II-like"/>
</dbReference>
<comment type="caution">
    <text evidence="3">The sequence shown here is derived from an EMBL/GenBank/DDBJ whole genome shotgun (WGS) entry which is preliminary data.</text>
</comment>
<dbReference type="InterPro" id="IPR014833">
    <property type="entry name" value="TnsA_N"/>
</dbReference>
<proteinExistence type="predicted"/>
<feature type="domain" description="TnsA endonuclease N-terminal" evidence="2">
    <location>
        <begin position="74"/>
        <end position="166"/>
    </location>
</feature>
<organism evidence="3 4">
    <name type="scientific">Niallia circulans</name>
    <name type="common">Bacillus circulans</name>
    <dbReference type="NCBI Taxonomy" id="1397"/>
    <lineage>
        <taxon>Bacteria</taxon>
        <taxon>Bacillati</taxon>
        <taxon>Bacillota</taxon>
        <taxon>Bacilli</taxon>
        <taxon>Bacillales</taxon>
        <taxon>Bacillaceae</taxon>
        <taxon>Niallia</taxon>
    </lineage>
</organism>
<dbReference type="GO" id="GO:0003676">
    <property type="term" value="F:nucleic acid binding"/>
    <property type="evidence" value="ECO:0007669"/>
    <property type="project" value="InterPro"/>
</dbReference>
<dbReference type="Pfam" id="PF08721">
    <property type="entry name" value="Tn7_Tnp_TnsA_C"/>
    <property type="match status" value="1"/>
</dbReference>
<dbReference type="InterPro" id="IPR014832">
    <property type="entry name" value="TnsA_C"/>
</dbReference>
<sequence length="267" mass="31412">MSKRQTGWTEAKIARYAKEGRGQGELSSYKPWLIIQDVPSSGRIHRVMGWKTEREHHFLSDMEFNYFCLCDWAENVIDIREQFPLDREITLKIADKLNIKHPVDKQIPIVMTTDFFLTVRDDKGTSYKARTIKASNDLNNARIIEKFEIERVYWEEQGIEWGIVTEQEYPNALLRNLKFLHQSYEVDNDELALFLSEWEDFEGKLLSNLKLFDAKYNFEDGTGISLFKHALAKRLLKIDMNKPIVGFQEDVKNIEILKQLDDTARWA</sequence>
<dbReference type="EMBL" id="NPBQ01000091">
    <property type="protein sequence ID" value="PAD82396.1"/>
    <property type="molecule type" value="Genomic_DNA"/>
</dbReference>
<dbReference type="SUPFAM" id="SSF52980">
    <property type="entry name" value="Restriction endonuclease-like"/>
    <property type="match status" value="1"/>
</dbReference>
<dbReference type="RefSeq" id="WP_095331393.1">
    <property type="nucleotide sequence ID" value="NZ_NPBQ01000091.1"/>
</dbReference>
<dbReference type="Gene3D" id="3.40.1350.10">
    <property type="match status" value="1"/>
</dbReference>